<protein>
    <submittedName>
        <fullName evidence="1">Uncharacterized protein</fullName>
    </submittedName>
</protein>
<proteinExistence type="predicted"/>
<sequence>MEKSKYKDEFFPIGASVIEAGIKLEEQLTDLLKVQIKALRSKTTGKDFDIDFIEKTNAYTKTIIMALMMADEQIRRGLELCEKSKQQKES</sequence>
<evidence type="ECO:0000313" key="1">
    <source>
        <dbReference type="EMBL" id="XCI29597.1"/>
    </source>
</evidence>
<dbReference type="RefSeq" id="WP_353894145.1">
    <property type="nucleotide sequence ID" value="NZ_CP159485.1"/>
</dbReference>
<dbReference type="EMBL" id="CP159485">
    <property type="protein sequence ID" value="XCI29597.1"/>
    <property type="molecule type" value="Genomic_DNA"/>
</dbReference>
<organism evidence="1">
    <name type="scientific">Proteinivorax hydrogeniformans</name>
    <dbReference type="NCBI Taxonomy" id="1826727"/>
    <lineage>
        <taxon>Bacteria</taxon>
        <taxon>Bacillati</taxon>
        <taxon>Bacillota</taxon>
        <taxon>Clostridia</taxon>
        <taxon>Eubacteriales</taxon>
        <taxon>Proteinivoracaceae</taxon>
        <taxon>Proteinivorax</taxon>
    </lineage>
</organism>
<accession>A0AAU8HW66</accession>
<reference evidence="1" key="1">
    <citation type="journal article" date="2018" name="Antonie Van Leeuwenhoek">
        <title>Proteinivorax hydrogeniformans sp. nov., an anaerobic, haloalkaliphilic bacterium fermenting proteinaceous compounds with high hydrogen production.</title>
        <authorList>
            <person name="Boltyanskaya Y."/>
            <person name="Detkova E."/>
            <person name="Pimenov N."/>
            <person name="Kevbrin V."/>
        </authorList>
    </citation>
    <scope>NUCLEOTIDE SEQUENCE</scope>
    <source>
        <strain evidence="1">Z-710</strain>
    </source>
</reference>
<dbReference type="AlphaFoldDB" id="A0AAU8HW66"/>
<reference evidence="1" key="2">
    <citation type="submission" date="2024-06" db="EMBL/GenBank/DDBJ databases">
        <authorList>
            <person name="Petrova K.O."/>
            <person name="Toshchakov S.V."/>
            <person name="Boltjanskaja Y.V."/>
            <person name="Kevbrin V.V."/>
        </authorList>
    </citation>
    <scope>NUCLEOTIDE SEQUENCE</scope>
    <source>
        <strain evidence="1">Z-710</strain>
    </source>
</reference>
<gene>
    <name evidence="1" type="ORF">PRVXH_000923</name>
</gene>
<name>A0AAU8HW66_9FIRM</name>